<organism evidence="2 3">
    <name type="scientific">Apiotrichum porosum</name>
    <dbReference type="NCBI Taxonomy" id="105984"/>
    <lineage>
        <taxon>Eukaryota</taxon>
        <taxon>Fungi</taxon>
        <taxon>Dikarya</taxon>
        <taxon>Basidiomycota</taxon>
        <taxon>Agaricomycotina</taxon>
        <taxon>Tremellomycetes</taxon>
        <taxon>Trichosporonales</taxon>
        <taxon>Trichosporonaceae</taxon>
        <taxon>Apiotrichum</taxon>
    </lineage>
</organism>
<dbReference type="Proteomes" id="UP000279236">
    <property type="component" value="Unassembled WGS sequence"/>
</dbReference>
<keyword evidence="3" id="KW-1185">Reference proteome</keyword>
<dbReference type="OrthoDB" id="2561686at2759"/>
<keyword evidence="1" id="KW-0472">Membrane</keyword>
<feature type="transmembrane region" description="Helical" evidence="1">
    <location>
        <begin position="12"/>
        <end position="34"/>
    </location>
</feature>
<dbReference type="GeneID" id="39592138"/>
<protein>
    <submittedName>
        <fullName evidence="2">Uncharacterized protein</fullName>
    </submittedName>
</protein>
<comment type="caution">
    <text evidence="2">The sequence shown here is derived from an EMBL/GenBank/DDBJ whole genome shotgun (WGS) entry which is preliminary data.</text>
</comment>
<evidence type="ECO:0000313" key="2">
    <source>
        <dbReference type="EMBL" id="RSH82610.1"/>
    </source>
</evidence>
<sequence length="96" mass="10382">MTDLIQGIAHTVQGIVESLVAIVQAGFHVAYTFVHGLLTMLWNTIDSFATFLGASVNFVFSNIILLVVLVVFFIFYRSSNSAKAAVSKGTGKKKAE</sequence>
<dbReference type="RefSeq" id="XP_028476842.1">
    <property type="nucleotide sequence ID" value="XM_028622949.1"/>
</dbReference>
<dbReference type="AlphaFoldDB" id="A0A427XUT7"/>
<keyword evidence="1" id="KW-0812">Transmembrane</keyword>
<gene>
    <name evidence="2" type="ORF">EHS24_007595</name>
</gene>
<accession>A0A427XUT7</accession>
<proteinExistence type="predicted"/>
<dbReference type="STRING" id="105984.A0A427XUT7"/>
<name>A0A427XUT7_9TREE</name>
<keyword evidence="1" id="KW-1133">Transmembrane helix</keyword>
<dbReference type="EMBL" id="RSCE01000005">
    <property type="protein sequence ID" value="RSH82610.1"/>
    <property type="molecule type" value="Genomic_DNA"/>
</dbReference>
<evidence type="ECO:0000313" key="3">
    <source>
        <dbReference type="Proteomes" id="UP000279236"/>
    </source>
</evidence>
<feature type="transmembrane region" description="Helical" evidence="1">
    <location>
        <begin position="54"/>
        <end position="76"/>
    </location>
</feature>
<reference evidence="2 3" key="1">
    <citation type="submission" date="2018-11" db="EMBL/GenBank/DDBJ databases">
        <title>Genome sequence of Apiotrichum porosum DSM 27194.</title>
        <authorList>
            <person name="Aliyu H."/>
            <person name="Gorte O."/>
            <person name="Ochsenreither K."/>
        </authorList>
    </citation>
    <scope>NUCLEOTIDE SEQUENCE [LARGE SCALE GENOMIC DNA]</scope>
    <source>
        <strain evidence="2 3">DSM 27194</strain>
    </source>
</reference>
<evidence type="ECO:0000256" key="1">
    <source>
        <dbReference type="SAM" id="Phobius"/>
    </source>
</evidence>